<keyword evidence="1" id="KW-0175">Coiled coil</keyword>
<dbReference type="AlphaFoldDB" id="A0A1W0E3V7"/>
<evidence type="ECO:0000313" key="2">
    <source>
        <dbReference type="EMBL" id="OQS53935.1"/>
    </source>
</evidence>
<dbReference type="VEuPathDB" id="MicrosporidiaDB:EHP00_880"/>
<feature type="coiled-coil region" evidence="1">
    <location>
        <begin position="183"/>
        <end position="213"/>
    </location>
</feature>
<reference evidence="2 3" key="1">
    <citation type="journal article" date="2017" name="Environ. Microbiol.">
        <title>Decay of the glycolytic pathway and adaptation to intranuclear parasitism within Enterocytozoonidae microsporidia.</title>
        <authorList>
            <person name="Wiredu Boakye D."/>
            <person name="Jaroenlak P."/>
            <person name="Prachumwat A."/>
            <person name="Williams T.A."/>
            <person name="Bateman K.S."/>
            <person name="Itsathitphaisarn O."/>
            <person name="Sritunyalucksana K."/>
            <person name="Paszkiewicz K.H."/>
            <person name="Moore K.A."/>
            <person name="Stentiford G.D."/>
            <person name="Williams B.A."/>
        </authorList>
    </citation>
    <scope>NUCLEOTIDE SEQUENCE [LARGE SCALE GENOMIC DNA]</scope>
    <source>
        <strain evidence="2 3">TH1</strain>
    </source>
</reference>
<dbReference type="Proteomes" id="UP000192758">
    <property type="component" value="Unassembled WGS sequence"/>
</dbReference>
<gene>
    <name evidence="2" type="ORF">EHP00_880</name>
</gene>
<sequence length="310" mass="37139">MLFYKFILCSDFRNYYFPIRFLFLEKNLTKFNDKENLQEYVSEITKTKNSKSDIILKKPLVFNDTKIAFTKEAILELKTFTPIHLLLYKVRHFLHTHFKIEILQQINKVLENLNLGCFVEKYCSNKELDKDYLEIFTRNKDLVADILKNFTDKEIKTKKDFCNVLFLIESNFIQFPIQDQELLLELIQKYKQIETLLNLAKDENKKIQNTIKNNFYVKEFIVNHLYFICFKKIVEIKLKEKVGEDFDIENVILNEIPKELKDIYIIYLQLQIYAISLPMSCLNSYLNIASKSFFLKQIYIDKAKKLCLDL</sequence>
<protein>
    <submittedName>
        <fullName evidence="2">Uncharacterized protein</fullName>
    </submittedName>
</protein>
<dbReference type="EMBL" id="MNPJ01000024">
    <property type="protein sequence ID" value="OQS53935.1"/>
    <property type="molecule type" value="Genomic_DNA"/>
</dbReference>
<organism evidence="2 3">
    <name type="scientific">Ecytonucleospora hepatopenaei</name>
    <dbReference type="NCBI Taxonomy" id="646526"/>
    <lineage>
        <taxon>Eukaryota</taxon>
        <taxon>Fungi</taxon>
        <taxon>Fungi incertae sedis</taxon>
        <taxon>Microsporidia</taxon>
        <taxon>Enterocytozoonidae</taxon>
        <taxon>Ecytonucleospora</taxon>
    </lineage>
</organism>
<evidence type="ECO:0000256" key="1">
    <source>
        <dbReference type="SAM" id="Coils"/>
    </source>
</evidence>
<evidence type="ECO:0000313" key="3">
    <source>
        <dbReference type="Proteomes" id="UP000192758"/>
    </source>
</evidence>
<accession>A0A1W0E3V7</accession>
<proteinExistence type="predicted"/>
<comment type="caution">
    <text evidence="2">The sequence shown here is derived from an EMBL/GenBank/DDBJ whole genome shotgun (WGS) entry which is preliminary data.</text>
</comment>
<name>A0A1W0E3V7_9MICR</name>
<keyword evidence="3" id="KW-1185">Reference proteome</keyword>